<accession>A0A843WGV4</accession>
<dbReference type="Proteomes" id="UP000652761">
    <property type="component" value="Unassembled WGS sequence"/>
</dbReference>
<dbReference type="InterPro" id="IPR021775">
    <property type="entry name" value="DUF3339"/>
</dbReference>
<evidence type="ECO:0008006" key="4">
    <source>
        <dbReference type="Google" id="ProtNLM"/>
    </source>
</evidence>
<feature type="transmembrane region" description="Helical" evidence="1">
    <location>
        <begin position="100"/>
        <end position="122"/>
    </location>
</feature>
<comment type="caution">
    <text evidence="2">The sequence shown here is derived from an EMBL/GenBank/DDBJ whole genome shotgun (WGS) entry which is preliminary data.</text>
</comment>
<keyword evidence="3" id="KW-1185">Reference proteome</keyword>
<evidence type="ECO:0000256" key="1">
    <source>
        <dbReference type="SAM" id="Phobius"/>
    </source>
</evidence>
<gene>
    <name evidence="2" type="ORF">Taro_039534</name>
</gene>
<name>A0A843WGV4_COLES</name>
<keyword evidence="1" id="KW-0472">Membrane</keyword>
<protein>
    <recommendedName>
        <fullName evidence="4">Transmembrane protein</fullName>
    </recommendedName>
</protein>
<keyword evidence="1" id="KW-1133">Transmembrane helix</keyword>
<evidence type="ECO:0000313" key="3">
    <source>
        <dbReference type="Proteomes" id="UP000652761"/>
    </source>
</evidence>
<sequence length="124" mass="13737">MIAIPLDWDSLKRQKLTQEKVPKIRHISGASTHHPTPGAADKNSIFSRGASNDQLTMKDWASPIIAVALFAFLTPGLIFQLPGKQRPVDFMNMKTSMPSIVVHAIMFGVLITLFLVILHVHLNV</sequence>
<evidence type="ECO:0000313" key="2">
    <source>
        <dbReference type="EMBL" id="MQM06707.1"/>
    </source>
</evidence>
<dbReference type="PANTHER" id="PTHR33128">
    <property type="entry name" value="OS05G0103400 PROTEIN"/>
    <property type="match status" value="1"/>
</dbReference>
<dbReference type="Pfam" id="PF11820">
    <property type="entry name" value="DUF3339"/>
    <property type="match status" value="1"/>
</dbReference>
<dbReference type="OrthoDB" id="1926777at2759"/>
<dbReference type="EMBL" id="NMUH01003693">
    <property type="protein sequence ID" value="MQM06707.1"/>
    <property type="molecule type" value="Genomic_DNA"/>
</dbReference>
<dbReference type="PANTHER" id="PTHR33128:SF54">
    <property type="entry name" value="OS01G0849500 PROTEIN"/>
    <property type="match status" value="1"/>
</dbReference>
<keyword evidence="1" id="KW-0812">Transmembrane</keyword>
<feature type="transmembrane region" description="Helical" evidence="1">
    <location>
        <begin position="60"/>
        <end position="79"/>
    </location>
</feature>
<organism evidence="2 3">
    <name type="scientific">Colocasia esculenta</name>
    <name type="common">Wild taro</name>
    <name type="synonym">Arum esculentum</name>
    <dbReference type="NCBI Taxonomy" id="4460"/>
    <lineage>
        <taxon>Eukaryota</taxon>
        <taxon>Viridiplantae</taxon>
        <taxon>Streptophyta</taxon>
        <taxon>Embryophyta</taxon>
        <taxon>Tracheophyta</taxon>
        <taxon>Spermatophyta</taxon>
        <taxon>Magnoliopsida</taxon>
        <taxon>Liliopsida</taxon>
        <taxon>Araceae</taxon>
        <taxon>Aroideae</taxon>
        <taxon>Colocasieae</taxon>
        <taxon>Colocasia</taxon>
    </lineage>
</organism>
<reference evidence="2" key="1">
    <citation type="submission" date="2017-07" db="EMBL/GenBank/DDBJ databases">
        <title>Taro Niue Genome Assembly and Annotation.</title>
        <authorList>
            <person name="Atibalentja N."/>
            <person name="Keating K."/>
            <person name="Fields C.J."/>
        </authorList>
    </citation>
    <scope>NUCLEOTIDE SEQUENCE</scope>
    <source>
        <strain evidence="2">Niue_2</strain>
        <tissue evidence="2">Leaf</tissue>
    </source>
</reference>
<proteinExistence type="predicted"/>
<dbReference type="AlphaFoldDB" id="A0A843WGV4"/>